<dbReference type="InterPro" id="IPR057352">
    <property type="entry name" value="TPR_TmcB/C"/>
</dbReference>
<evidence type="ECO:0000313" key="4">
    <source>
        <dbReference type="EMBL" id="OMJ80712.1"/>
    </source>
</evidence>
<keyword evidence="5" id="KW-1185">Reference proteome</keyword>
<feature type="transmembrane region" description="Helical" evidence="2">
    <location>
        <begin position="57"/>
        <end position="75"/>
    </location>
</feature>
<feature type="domain" description="TmcB/TmcC TPR repeats" evidence="3">
    <location>
        <begin position="493"/>
        <end position="597"/>
    </location>
</feature>
<evidence type="ECO:0000259" key="3">
    <source>
        <dbReference type="Pfam" id="PF25474"/>
    </source>
</evidence>
<feature type="transmembrane region" description="Helical" evidence="2">
    <location>
        <begin position="111"/>
        <end position="130"/>
    </location>
</feature>
<feature type="compositionally biased region" description="Basic and acidic residues" evidence="1">
    <location>
        <begin position="904"/>
        <end position="929"/>
    </location>
</feature>
<sequence length="1528" mass="176588">MAEKEENKLYFTDEKSKSQRFSEFLRRLLHAFFDIFYAQYKSSSMQVRQYSKQRQKLYHSCNMILYSLQLISLVFPPHVSDWSSFKLFSDIVSIARGDFLLVKLNLGMPCYFIALSLTLIPFFSLVLLFIKSVKKLAFDIQNYKLTLTTGLSFITNLSFIPFLCIFTAVQKFEIIGSVEEYGNNDSITLPIPYLGICIQKFEIIGSVEEYGNNDSITLPIPYLGICSIIFLAILIFLALIENTFQYQQFLTKSSSFIFSRAHSKIETLKLLLSTVLVFSHFYLQNVQNAIHLLIALLIGLSLWGLYSYYLPFYQVFANFTHSSAFLLLMWVSLVELFSKILENSTMIFVLIVFVSPCLLIIQWDLLNRRKEYIAREFNKKIISLDNIYKCELLIRNYSEEFIKVTKEEEKETERIKLQNEIFMVFKYMKKRFKSSNMLAVWEFIFAFSLLKDEGLARVKLSGTSSMWDIEGSFLYYKYCRLIDDFSNNYLEDVDFVKFRQIYEQATKQDKKTCQLQFEFWKELSSEKPNVGNLEKIAYKLHDNLKKCKKILKKLTSQYPNNQLALKLYGTFLLEVYNDNIKGNELLSKAEHEKKQQEMRTVGNYDKFNYFDDSNGIIIISGERENLGNISSINRPASEILRISENFAISMNISNFIPPPMNINRIHNKALAKFLINSQTTSVDIPFLNYFIDSLGFLVEIYLQIRCVALNDCPFFLAGVKKTHLIREIILYDGDTILAGTKGFAILVGYSDKETNLKGCQLSSVIKEINKFMKNQNISDSFKYMIPQTVNYVSMKFVDIKINSFIFKFILASDNLEEINSWNTQQARSFSDLSETKFLPINKPISSGPLKKGILKLTSIKKNLNVKFNIEAQIFYINETDFKAGKSSAGKAKDAAVVKGPAKGKTHESLEENDKPESKAEVGEIMDLKDLQSSMLRKKDEENNEENGEDEELKVKRSGASVASSAQSSNASFTSSLEAQSLLSGVTASMKSFKIAFFLTILIVNIAAIAMIIYLKLISQTYISTIIIKDLSERRVIMSNLTIFARSLELTNYGKEAYDEIYIKQTMLEDINMYKTIVENIENKISEWDSKTKDIYNNKKFSTWDLINHNTTKVFEENLMDVMKNFIARASLLQLTDIKDINSLNDDLFYIYRNGLGESLKAVNSSIGIFTREQEKITDNILMIVLLLALSAIVLMILCFVAVLIPTLFSVEKSNGTVWRLFYLLPLDLVQEMKTRCEERLEMTHGIEMDTREEGQKFKSLASRKNIKMKKKWHHILFRISLYYVISMGLFIFFYYFAYTNFGSILRIKPKLVNMSGLRTYNTNAAFFWLQELKYANSSFSYIYQTPEYRISVSPEQEIQNALQGLIFAEDSLVFEDLSHTGKTTEHENYIWKSECFDENCMVLAQGLHAGILTFVNEVDDLENQILLGKNPDLMNILKKKNELAYGEKVLFDMYEEYMTNTINYYISTVIWVTSAYCFIVTLTFFVVYIPIINSVKDEITKVWKLGRLIPIEHRNKIMNAFKQASGKK</sequence>
<feature type="region of interest" description="Disordered" evidence="1">
    <location>
        <begin position="892"/>
        <end position="958"/>
    </location>
</feature>
<feature type="transmembrane region" description="Helical" evidence="2">
    <location>
        <begin position="994"/>
        <end position="1014"/>
    </location>
</feature>
<proteinExistence type="predicted"/>
<gene>
    <name evidence="4" type="ORF">SteCoe_18963</name>
</gene>
<keyword evidence="2" id="KW-0812">Transmembrane</keyword>
<name>A0A1R2BV58_9CILI</name>
<comment type="caution">
    <text evidence="4">The sequence shown here is derived from an EMBL/GenBank/DDBJ whole genome shotgun (WGS) entry which is preliminary data.</text>
</comment>
<feature type="transmembrane region" description="Helical" evidence="2">
    <location>
        <begin position="220"/>
        <end position="244"/>
    </location>
</feature>
<keyword evidence="2" id="KW-0472">Membrane</keyword>
<dbReference type="OrthoDB" id="301881at2759"/>
<reference evidence="4 5" key="1">
    <citation type="submission" date="2016-11" db="EMBL/GenBank/DDBJ databases">
        <title>The macronuclear genome of Stentor coeruleus: a giant cell with tiny introns.</title>
        <authorList>
            <person name="Slabodnick M."/>
            <person name="Ruby J.G."/>
            <person name="Reiff S.B."/>
            <person name="Swart E.C."/>
            <person name="Gosai S."/>
            <person name="Prabakaran S."/>
            <person name="Witkowska E."/>
            <person name="Larue G.E."/>
            <person name="Fisher S."/>
            <person name="Freeman R.M."/>
            <person name="Gunawardena J."/>
            <person name="Chu W."/>
            <person name="Stover N.A."/>
            <person name="Gregory B.D."/>
            <person name="Nowacki M."/>
            <person name="Derisi J."/>
            <person name="Roy S.W."/>
            <person name="Marshall W.F."/>
            <person name="Sood P."/>
        </authorList>
    </citation>
    <scope>NUCLEOTIDE SEQUENCE [LARGE SCALE GENOMIC DNA]</scope>
    <source>
        <strain evidence="4">WM001</strain>
    </source>
</reference>
<feature type="transmembrane region" description="Helical" evidence="2">
    <location>
        <begin position="1464"/>
        <end position="1491"/>
    </location>
</feature>
<feature type="compositionally biased region" description="Acidic residues" evidence="1">
    <location>
        <begin position="941"/>
        <end position="951"/>
    </location>
</feature>
<feature type="transmembrane region" description="Helical" evidence="2">
    <location>
        <begin position="315"/>
        <end position="333"/>
    </location>
</feature>
<accession>A0A1R2BV58</accession>
<dbReference type="PANTHER" id="PTHR31600:SF2">
    <property type="entry name" value="GAMETE ENRICHED GENE 10 PROTEIN-RELATED"/>
    <property type="match status" value="1"/>
</dbReference>
<evidence type="ECO:0000256" key="2">
    <source>
        <dbReference type="SAM" id="Phobius"/>
    </source>
</evidence>
<feature type="transmembrane region" description="Helical" evidence="2">
    <location>
        <begin position="151"/>
        <end position="169"/>
    </location>
</feature>
<dbReference type="Proteomes" id="UP000187209">
    <property type="component" value="Unassembled WGS sequence"/>
</dbReference>
<dbReference type="PANTHER" id="PTHR31600">
    <property type="entry name" value="TINY MACROCYSTS PROTEIN B-RELATED"/>
    <property type="match status" value="1"/>
</dbReference>
<feature type="transmembrane region" description="Helical" evidence="2">
    <location>
        <begin position="345"/>
        <end position="366"/>
    </location>
</feature>
<feature type="transmembrane region" description="Helical" evidence="2">
    <location>
        <begin position="1180"/>
        <end position="1204"/>
    </location>
</feature>
<dbReference type="InterPro" id="IPR052994">
    <property type="entry name" value="Tiny_macrocysts_regulators"/>
</dbReference>
<protein>
    <recommendedName>
        <fullName evidence="3">TmcB/TmcC TPR repeats domain-containing protein</fullName>
    </recommendedName>
</protein>
<feature type="transmembrane region" description="Helical" evidence="2">
    <location>
        <begin position="289"/>
        <end position="308"/>
    </location>
</feature>
<keyword evidence="2" id="KW-1133">Transmembrane helix</keyword>
<dbReference type="Pfam" id="PF25474">
    <property type="entry name" value="TPR_TmcB"/>
    <property type="match status" value="1"/>
</dbReference>
<organism evidence="4 5">
    <name type="scientific">Stentor coeruleus</name>
    <dbReference type="NCBI Taxonomy" id="5963"/>
    <lineage>
        <taxon>Eukaryota</taxon>
        <taxon>Sar</taxon>
        <taxon>Alveolata</taxon>
        <taxon>Ciliophora</taxon>
        <taxon>Postciliodesmatophora</taxon>
        <taxon>Heterotrichea</taxon>
        <taxon>Heterotrichida</taxon>
        <taxon>Stentoridae</taxon>
        <taxon>Stentor</taxon>
    </lineage>
</organism>
<feature type="transmembrane region" description="Helical" evidence="2">
    <location>
        <begin position="1275"/>
        <end position="1297"/>
    </location>
</feature>
<dbReference type="EMBL" id="MPUH01000411">
    <property type="protein sequence ID" value="OMJ80712.1"/>
    <property type="molecule type" value="Genomic_DNA"/>
</dbReference>
<evidence type="ECO:0000313" key="5">
    <source>
        <dbReference type="Proteomes" id="UP000187209"/>
    </source>
</evidence>
<evidence type="ECO:0000256" key="1">
    <source>
        <dbReference type="SAM" id="MobiDB-lite"/>
    </source>
</evidence>